<dbReference type="Pfam" id="PF13456">
    <property type="entry name" value="RVT_3"/>
    <property type="match status" value="1"/>
</dbReference>
<dbReference type="InterPro" id="IPR002156">
    <property type="entry name" value="RNaseH_domain"/>
</dbReference>
<dbReference type="Gene3D" id="3.30.420.10">
    <property type="entry name" value="Ribonuclease H-like superfamily/Ribonuclease H"/>
    <property type="match status" value="1"/>
</dbReference>
<dbReference type="GO" id="GO:0004523">
    <property type="term" value="F:RNA-DNA hybrid ribonuclease activity"/>
    <property type="evidence" value="ECO:0007669"/>
    <property type="project" value="InterPro"/>
</dbReference>
<sequence length="462" mass="52558">MPDSLLSHLLKHRYFSNCSFLDANIGHSPSLTWQSICWGKELLLKGLRFKIGNGRSVDSGTDPWIPSYSDFKPVSFSSSIPMPVSSFITGERIWNVSLLNSYFQQIDIDRILSIPLSFFADNDRLIWHHSTNGIYNVKSGFHLATSLEEQHASSTSNQHSDWWKYFWNLKLPPKIRIFAWKVFQNILPTAAALFKRKVLDSGECALCKSNWESIGHALFGCKHAKNIWKHTKFKIDYRQANSMFNGDYLHHLSPTYQQTDFETLLCVLWGIWTNRNKVVHGGDPRLPSAIVQYSTRFYEDITRHQAPVRTVATVNDHNAARPASMTEKHVQTWLPPQVHGYKLNVDAATDLEQKKMGIGAILRDHNGLVVAALSKQVQGSFRSDEMEAKALFHAVNWVMQSQLPLTHIEIDASRVSSALNVLTTDLSCFSDLLMNVRCLLSFFSQVLVSHVNRTANQEHMVS</sequence>
<evidence type="ECO:0000259" key="2">
    <source>
        <dbReference type="Pfam" id="PF13966"/>
    </source>
</evidence>
<evidence type="ECO:0000313" key="3">
    <source>
        <dbReference type="EnsemblPlants" id="cds.evm.model.03.1772"/>
    </source>
</evidence>
<dbReference type="Proteomes" id="UP000596661">
    <property type="component" value="Chromosome 3"/>
</dbReference>
<feature type="domain" description="RNase H type-1" evidence="1">
    <location>
        <begin position="344"/>
        <end position="457"/>
    </location>
</feature>
<dbReference type="InterPro" id="IPR012337">
    <property type="entry name" value="RNaseH-like_sf"/>
</dbReference>
<dbReference type="InterPro" id="IPR036397">
    <property type="entry name" value="RNaseH_sf"/>
</dbReference>
<dbReference type="InterPro" id="IPR026960">
    <property type="entry name" value="RVT-Znf"/>
</dbReference>
<protein>
    <recommendedName>
        <fullName evidence="5">Reverse transcriptase zinc-binding domain-containing protein</fullName>
    </recommendedName>
</protein>
<name>A0A803P6L1_CANSA</name>
<reference evidence="3" key="2">
    <citation type="submission" date="2021-03" db="UniProtKB">
        <authorList>
            <consortium name="EnsemblPlants"/>
        </authorList>
    </citation>
    <scope>IDENTIFICATION</scope>
</reference>
<evidence type="ECO:0000313" key="4">
    <source>
        <dbReference type="Proteomes" id="UP000596661"/>
    </source>
</evidence>
<dbReference type="OMA" id="PRICNSV"/>
<dbReference type="GO" id="GO:0003676">
    <property type="term" value="F:nucleic acid binding"/>
    <property type="evidence" value="ECO:0007669"/>
    <property type="project" value="InterPro"/>
</dbReference>
<dbReference type="Pfam" id="PF13966">
    <property type="entry name" value="zf-RVT"/>
    <property type="match status" value="1"/>
</dbReference>
<dbReference type="Gramene" id="evm.model.03.1772">
    <property type="protein sequence ID" value="cds.evm.model.03.1772"/>
    <property type="gene ID" value="evm.TU.03.1772"/>
</dbReference>
<dbReference type="PANTHER" id="PTHR47074">
    <property type="entry name" value="BNAC02G40300D PROTEIN"/>
    <property type="match status" value="1"/>
</dbReference>
<keyword evidence="4" id="KW-1185">Reference proteome</keyword>
<proteinExistence type="predicted"/>
<dbReference type="EMBL" id="UZAU01000331">
    <property type="status" value="NOT_ANNOTATED_CDS"/>
    <property type="molecule type" value="Genomic_DNA"/>
</dbReference>
<reference evidence="3" key="1">
    <citation type="submission" date="2018-11" db="EMBL/GenBank/DDBJ databases">
        <authorList>
            <person name="Grassa J C."/>
        </authorList>
    </citation>
    <scope>NUCLEOTIDE SEQUENCE [LARGE SCALE GENOMIC DNA]</scope>
</reference>
<dbReference type="InterPro" id="IPR052929">
    <property type="entry name" value="RNase_H-like_EbsB-rel"/>
</dbReference>
<organism evidence="3 4">
    <name type="scientific">Cannabis sativa</name>
    <name type="common">Hemp</name>
    <name type="synonym">Marijuana</name>
    <dbReference type="NCBI Taxonomy" id="3483"/>
    <lineage>
        <taxon>Eukaryota</taxon>
        <taxon>Viridiplantae</taxon>
        <taxon>Streptophyta</taxon>
        <taxon>Embryophyta</taxon>
        <taxon>Tracheophyta</taxon>
        <taxon>Spermatophyta</taxon>
        <taxon>Magnoliopsida</taxon>
        <taxon>eudicotyledons</taxon>
        <taxon>Gunneridae</taxon>
        <taxon>Pentapetalae</taxon>
        <taxon>rosids</taxon>
        <taxon>fabids</taxon>
        <taxon>Rosales</taxon>
        <taxon>Cannabaceae</taxon>
        <taxon>Cannabis</taxon>
    </lineage>
</organism>
<dbReference type="SUPFAM" id="SSF53098">
    <property type="entry name" value="Ribonuclease H-like"/>
    <property type="match status" value="1"/>
</dbReference>
<feature type="domain" description="Reverse transcriptase zinc-binding" evidence="2">
    <location>
        <begin position="154"/>
        <end position="228"/>
    </location>
</feature>
<evidence type="ECO:0000259" key="1">
    <source>
        <dbReference type="Pfam" id="PF13456"/>
    </source>
</evidence>
<dbReference type="AlphaFoldDB" id="A0A803P6L1"/>
<dbReference type="EnsemblPlants" id="evm.model.03.1772">
    <property type="protein sequence ID" value="cds.evm.model.03.1772"/>
    <property type="gene ID" value="evm.TU.03.1772"/>
</dbReference>
<evidence type="ECO:0008006" key="5">
    <source>
        <dbReference type="Google" id="ProtNLM"/>
    </source>
</evidence>
<dbReference type="PANTHER" id="PTHR47074:SF48">
    <property type="entry name" value="POLYNUCLEOTIDYL TRANSFERASE, RIBONUCLEASE H-LIKE SUPERFAMILY PROTEIN"/>
    <property type="match status" value="1"/>
</dbReference>
<dbReference type="InterPro" id="IPR044730">
    <property type="entry name" value="RNase_H-like_dom_plant"/>
</dbReference>
<accession>A0A803P6L1</accession>
<dbReference type="CDD" id="cd06222">
    <property type="entry name" value="RNase_H_like"/>
    <property type="match status" value="1"/>
</dbReference>